<gene>
    <name evidence="1" type="ORF">DZC30_20605</name>
</gene>
<name>A0A373F833_COMTE</name>
<dbReference type="Proteomes" id="UP000261948">
    <property type="component" value="Unassembled WGS sequence"/>
</dbReference>
<comment type="caution">
    <text evidence="1">The sequence shown here is derived from an EMBL/GenBank/DDBJ whole genome shotgun (WGS) entry which is preliminary data.</text>
</comment>
<evidence type="ECO:0000313" key="1">
    <source>
        <dbReference type="EMBL" id="RGE40288.1"/>
    </source>
</evidence>
<dbReference type="AlphaFoldDB" id="A0A373F833"/>
<dbReference type="OrthoDB" id="9856018at2"/>
<keyword evidence="2" id="KW-1185">Reference proteome</keyword>
<evidence type="ECO:0000313" key="2">
    <source>
        <dbReference type="Proteomes" id="UP000261948"/>
    </source>
</evidence>
<reference evidence="1 2" key="1">
    <citation type="submission" date="2018-08" db="EMBL/GenBank/DDBJ databases">
        <title>Comamonas testosteroni strain SWCO2.</title>
        <authorList>
            <person name="Jiang N."/>
            <person name="Zhang X.Z."/>
        </authorList>
    </citation>
    <scope>NUCLEOTIDE SEQUENCE [LARGE SCALE GENOMIC DNA]</scope>
    <source>
        <strain evidence="1 2">SWCO2</strain>
    </source>
</reference>
<accession>A0A373F833</accession>
<dbReference type="EMBL" id="QURR01000038">
    <property type="protein sequence ID" value="RGE40288.1"/>
    <property type="molecule type" value="Genomic_DNA"/>
</dbReference>
<proteinExistence type="predicted"/>
<organism evidence="1 2">
    <name type="scientific">Comamonas testosteroni</name>
    <name type="common">Pseudomonas testosteroni</name>
    <dbReference type="NCBI Taxonomy" id="285"/>
    <lineage>
        <taxon>Bacteria</taxon>
        <taxon>Pseudomonadati</taxon>
        <taxon>Pseudomonadota</taxon>
        <taxon>Betaproteobacteria</taxon>
        <taxon>Burkholderiales</taxon>
        <taxon>Comamonadaceae</taxon>
        <taxon>Comamonas</taxon>
    </lineage>
</organism>
<sequence length="227" mass="24931">MNHCLIPELNHTSNLAFRRHHRIVLLQRLLPVLADMLSAEQLVDVSSELEMLYWPALGRAQSPCFFEVPAFLGSVTPDQPMEPAVVFERLMALPCPPLPLGVAPVACNLERLGKQLDLSAVEQLHLLCAYLNYGGGAWPYLQLPERSQHALLAAWWATDLAAVNATLNGRLGTLRLLELPSWQDSDGTQSLCCTLAALLPMSADVVRIVSQHHATDAALLNALQHLP</sequence>
<protein>
    <submittedName>
        <fullName evidence="1">Uncharacterized protein</fullName>
    </submittedName>
</protein>